<evidence type="ECO:0000256" key="2">
    <source>
        <dbReference type="ARBA" id="ARBA00022603"/>
    </source>
</evidence>
<evidence type="ECO:0000313" key="9">
    <source>
        <dbReference type="EMBL" id="ANW95283.1"/>
    </source>
</evidence>
<keyword evidence="4 7" id="KW-0949">S-adenosyl-L-methionine</keyword>
<dbReference type="InterPro" id="IPR001537">
    <property type="entry name" value="SpoU_MeTrfase"/>
</dbReference>
<evidence type="ECO:0000256" key="5">
    <source>
        <dbReference type="ARBA" id="ARBA00022694"/>
    </source>
</evidence>
<feature type="domain" description="tRNA/rRNA methyltransferase SpoU type" evidence="8">
    <location>
        <begin position="33"/>
        <end position="175"/>
    </location>
</feature>
<dbReference type="KEGG" id="wfu:AXE80_02820"/>
<accession>A0A1B1Y3E3</accession>
<dbReference type="SUPFAM" id="SSF75217">
    <property type="entry name" value="alpha/beta knot"/>
    <property type="match status" value="1"/>
</dbReference>
<dbReference type="RefSeq" id="WP_068824386.1">
    <property type="nucleotide sequence ID" value="NZ_CP014224.1"/>
</dbReference>
<dbReference type="AlphaFoldDB" id="A0A1B1Y3E3"/>
<proteinExistence type="inferred from homology"/>
<dbReference type="InterPro" id="IPR029028">
    <property type="entry name" value="Alpha/beta_knot_MTases"/>
</dbReference>
<keyword evidence="6 7" id="KW-0694">RNA-binding</keyword>
<comment type="similarity">
    <text evidence="7">Belongs to the class IV-like SAM-binding methyltransferase superfamily. RNA methyltransferase TrmH family.</text>
</comment>
<dbReference type="InterPro" id="IPR033671">
    <property type="entry name" value="TrmH"/>
</dbReference>
<keyword evidence="5 7" id="KW-0819">tRNA processing</keyword>
<gene>
    <name evidence="7" type="primary">trmH</name>
    <name evidence="9" type="ORF">AXE80_02820</name>
</gene>
<dbReference type="CDD" id="cd18092">
    <property type="entry name" value="SpoU-like_TrmH"/>
    <property type="match status" value="1"/>
</dbReference>
<dbReference type="EC" id="2.1.1.34" evidence="7"/>
<dbReference type="GO" id="GO:0002938">
    <property type="term" value="P:tRNA guanine ribose methylation"/>
    <property type="evidence" value="ECO:0007669"/>
    <property type="project" value="UniProtKB-UniRule"/>
</dbReference>
<keyword evidence="10" id="KW-1185">Reference proteome</keyword>
<evidence type="ECO:0000313" key="10">
    <source>
        <dbReference type="Proteomes" id="UP000092967"/>
    </source>
</evidence>
<evidence type="ECO:0000256" key="1">
    <source>
        <dbReference type="ARBA" id="ARBA00022555"/>
    </source>
</evidence>
<evidence type="ECO:0000256" key="3">
    <source>
        <dbReference type="ARBA" id="ARBA00022679"/>
    </source>
</evidence>
<feature type="binding site" evidence="7">
    <location>
        <position position="113"/>
    </location>
    <ligand>
        <name>S-adenosyl-L-methionine</name>
        <dbReference type="ChEBI" id="CHEBI:59789"/>
    </ligand>
</feature>
<dbReference type="OrthoDB" id="9785673at2"/>
<dbReference type="GO" id="GO:0141100">
    <property type="term" value="F:tRNA (guanine(18)-2'-O)-methyltransferase activity"/>
    <property type="evidence" value="ECO:0007669"/>
    <property type="project" value="UniProtKB-UniRule"/>
</dbReference>
<reference evidence="9 10" key="1">
    <citation type="submission" date="2016-02" db="EMBL/GenBank/DDBJ databases">
        <authorList>
            <person name="Wen L."/>
            <person name="He K."/>
            <person name="Yang H."/>
        </authorList>
    </citation>
    <scope>NUCLEOTIDE SEQUENCE [LARGE SCALE GENOMIC DNA]</scope>
    <source>
        <strain evidence="9 10">CZ1127</strain>
    </source>
</reference>
<dbReference type="PANTHER" id="PTHR43453:SF1">
    <property type="entry name" value="TRNA_RRNA METHYLTRANSFERASE SPOU TYPE DOMAIN-CONTAINING PROTEIN"/>
    <property type="match status" value="1"/>
</dbReference>
<comment type="function">
    <text evidence="7">Catalyzes the 2'-O methylation of guanosine at position 18 in tRNA.</text>
</comment>
<keyword evidence="1 7" id="KW-0820">tRNA-binding</keyword>
<evidence type="ECO:0000256" key="4">
    <source>
        <dbReference type="ARBA" id="ARBA00022691"/>
    </source>
</evidence>
<organism evidence="9 10">
    <name type="scientific">Wenyingzhuangia fucanilytica</name>
    <dbReference type="NCBI Taxonomy" id="1790137"/>
    <lineage>
        <taxon>Bacteria</taxon>
        <taxon>Pseudomonadati</taxon>
        <taxon>Bacteroidota</taxon>
        <taxon>Flavobacteriia</taxon>
        <taxon>Flavobacteriales</taxon>
        <taxon>Flavobacteriaceae</taxon>
        <taxon>Wenyingzhuangia</taxon>
    </lineage>
</organism>
<dbReference type="Gene3D" id="3.40.1280.10">
    <property type="match status" value="1"/>
</dbReference>
<comment type="caution">
    <text evidence="7">Lacks conserved residue(s) required for the propagation of feature annotation.</text>
</comment>
<evidence type="ECO:0000256" key="6">
    <source>
        <dbReference type="ARBA" id="ARBA00022884"/>
    </source>
</evidence>
<keyword evidence="3 7" id="KW-0808">Transferase</keyword>
<dbReference type="GO" id="GO:0000049">
    <property type="term" value="F:tRNA binding"/>
    <property type="evidence" value="ECO:0007669"/>
    <property type="project" value="UniProtKB-UniRule"/>
</dbReference>
<keyword evidence="2 7" id="KW-0489">Methyltransferase</keyword>
<dbReference type="InterPro" id="IPR029026">
    <property type="entry name" value="tRNA_m1G_MTases_N"/>
</dbReference>
<dbReference type="EMBL" id="CP014224">
    <property type="protein sequence ID" value="ANW95283.1"/>
    <property type="molecule type" value="Genomic_DNA"/>
</dbReference>
<evidence type="ECO:0000259" key="8">
    <source>
        <dbReference type="Pfam" id="PF00588"/>
    </source>
</evidence>
<feature type="binding site" evidence="7">
    <location>
        <position position="165"/>
    </location>
    <ligand>
        <name>S-adenosyl-L-methionine</name>
        <dbReference type="ChEBI" id="CHEBI:59789"/>
    </ligand>
</feature>
<dbReference type="HAMAP" id="MF_02060">
    <property type="entry name" value="tRNA_methyltr_TrmH"/>
    <property type="match status" value="1"/>
</dbReference>
<evidence type="ECO:0000256" key="7">
    <source>
        <dbReference type="HAMAP-Rule" id="MF_02060"/>
    </source>
</evidence>
<comment type="catalytic activity">
    <reaction evidence="7">
        <text>guanosine(18) in tRNA + S-adenosyl-L-methionine = 2'-O-methylguanosine(18) in tRNA + S-adenosyl-L-homocysteine + H(+)</text>
        <dbReference type="Rhea" id="RHEA:20077"/>
        <dbReference type="Rhea" id="RHEA-COMP:10190"/>
        <dbReference type="Rhea" id="RHEA-COMP:10192"/>
        <dbReference type="ChEBI" id="CHEBI:15378"/>
        <dbReference type="ChEBI" id="CHEBI:57856"/>
        <dbReference type="ChEBI" id="CHEBI:59789"/>
        <dbReference type="ChEBI" id="CHEBI:74269"/>
        <dbReference type="ChEBI" id="CHEBI:74445"/>
        <dbReference type="EC" id="2.1.1.34"/>
    </reaction>
</comment>
<name>A0A1B1Y3E3_9FLAO</name>
<dbReference type="Proteomes" id="UP000092967">
    <property type="component" value="Chromosome"/>
</dbReference>
<dbReference type="STRING" id="1790137.AXE80_02820"/>
<feature type="binding site" evidence="7">
    <location>
        <position position="156"/>
    </location>
    <ligand>
        <name>S-adenosyl-L-methionine</name>
        <dbReference type="ChEBI" id="CHEBI:59789"/>
    </ligand>
</feature>
<sequence length="226" mass="26119">MVDQQLVSYLEEFVTEERKALFKQVLENRTKHFTVVLEDLYQKHNWSAVVRSCDVFGIQDIYTIENKYSAYISNGVGKGAQKWVDFHRFKTRENNTQDCVDELKEKGYQIIVTTPHEDSSFVSDFDITKKSAFVFGVEGAGASDLIMNKADGYLKIPMYGFTESLNVSVAAAITLQNTTERLHKSDIDWKLTDEQKEGLYLSWLEKSIGSVKHIKERYYKELENKK</sequence>
<dbReference type="PANTHER" id="PTHR43453">
    <property type="entry name" value="RRNA METHYLASE-LIKE"/>
    <property type="match status" value="1"/>
</dbReference>
<protein>
    <recommendedName>
        <fullName evidence="7">tRNA (guanosine(18)-2'-O)-methyltransferase</fullName>
        <ecNumber evidence="7">2.1.1.34</ecNumber>
    </recommendedName>
    <alternativeName>
        <fullName evidence="7">tRNA [Gm18] methyltransferase</fullName>
    </alternativeName>
</protein>
<dbReference type="Pfam" id="PF00588">
    <property type="entry name" value="SpoU_methylase"/>
    <property type="match status" value="1"/>
</dbReference>